<organism evidence="2 3">
    <name type="scientific">Virgisporangium aliadipatigenens</name>
    <dbReference type="NCBI Taxonomy" id="741659"/>
    <lineage>
        <taxon>Bacteria</taxon>
        <taxon>Bacillati</taxon>
        <taxon>Actinomycetota</taxon>
        <taxon>Actinomycetes</taxon>
        <taxon>Micromonosporales</taxon>
        <taxon>Micromonosporaceae</taxon>
        <taxon>Virgisporangium</taxon>
    </lineage>
</organism>
<evidence type="ECO:0000313" key="3">
    <source>
        <dbReference type="Proteomes" id="UP000619260"/>
    </source>
</evidence>
<protein>
    <recommendedName>
        <fullName evidence="4">Leucine rich repeat variant</fullName>
    </recommendedName>
</protein>
<accession>A0A8J3YTZ8</accession>
<dbReference type="Proteomes" id="UP000619260">
    <property type="component" value="Unassembled WGS sequence"/>
</dbReference>
<evidence type="ECO:0008006" key="4">
    <source>
        <dbReference type="Google" id="ProtNLM"/>
    </source>
</evidence>
<sequence length="467" mass="49595">MVVVAEAARSPTMPAEVVMRLARHPHLAVRRGVAGNEAAPASLLAALGTDGTLPPARLCYGCDASADPPPGMCCRGRHEGALVDLRYALVANPTTPPQTVAGWVEEPAMWVRWAVAERQDLPPEVYRRLAGDPVPGVRGEAAANPTVTESLIRVMASDDTNDVRRRLAHNPRVPLDVLAEIAPITRIGPALLPRIAAAGPAEVAQMARSPVAAVRMLLAARPDLPPEVVNLLAEDPDAKVLKSLAPNPALTEAQLRTMVARHGSRVVVRVAHNPTCSPGLLHELATHVPPVQKAYRIIAAHPHADAATLTLCLADHQGRPVAARHPTLPAATIIKLLDDPDERVAEAAAANPSLPRPAMETLLASWRVNPETLRSPVIRRSGTPVNCLQFVTDHRTAAQPHIRMDQDHGHGFAALRALRGSAAERSLALKEWNGMVRGKAQSGMSVTSLGPSAGASGARSNGRTTRR</sequence>
<dbReference type="EMBL" id="BOPF01000037">
    <property type="protein sequence ID" value="GIJ50612.1"/>
    <property type="molecule type" value="Genomic_DNA"/>
</dbReference>
<reference evidence="2" key="1">
    <citation type="submission" date="2021-01" db="EMBL/GenBank/DDBJ databases">
        <title>Whole genome shotgun sequence of Virgisporangium aliadipatigenens NBRC 105644.</title>
        <authorList>
            <person name="Komaki H."/>
            <person name="Tamura T."/>
        </authorList>
    </citation>
    <scope>NUCLEOTIDE SEQUENCE</scope>
    <source>
        <strain evidence="2">NBRC 105644</strain>
    </source>
</reference>
<dbReference type="AlphaFoldDB" id="A0A8J3YTZ8"/>
<comment type="caution">
    <text evidence="2">The sequence shown here is derived from an EMBL/GenBank/DDBJ whole genome shotgun (WGS) entry which is preliminary data.</text>
</comment>
<name>A0A8J3YTZ8_9ACTN</name>
<evidence type="ECO:0000256" key="1">
    <source>
        <dbReference type="SAM" id="MobiDB-lite"/>
    </source>
</evidence>
<feature type="region of interest" description="Disordered" evidence="1">
    <location>
        <begin position="442"/>
        <end position="467"/>
    </location>
</feature>
<proteinExistence type="predicted"/>
<dbReference type="Gene3D" id="1.25.10.10">
    <property type="entry name" value="Leucine-rich Repeat Variant"/>
    <property type="match status" value="2"/>
</dbReference>
<evidence type="ECO:0000313" key="2">
    <source>
        <dbReference type="EMBL" id="GIJ50612.1"/>
    </source>
</evidence>
<dbReference type="InterPro" id="IPR011989">
    <property type="entry name" value="ARM-like"/>
</dbReference>
<feature type="compositionally biased region" description="Polar residues" evidence="1">
    <location>
        <begin position="458"/>
        <end position="467"/>
    </location>
</feature>
<gene>
    <name evidence="2" type="ORF">Val02_74980</name>
</gene>
<keyword evidence="3" id="KW-1185">Reference proteome</keyword>